<keyword evidence="2" id="KW-0489">Methyltransferase</keyword>
<dbReference type="PANTHER" id="PTHR38451">
    <property type="entry name" value="TRNA (ADENINE(22)-N(1))-METHYLTRANSFERASE"/>
    <property type="match status" value="1"/>
</dbReference>
<dbReference type="Gene3D" id="1.10.287.1890">
    <property type="match status" value="1"/>
</dbReference>
<accession>A0A024QAW6</accession>
<dbReference type="Pfam" id="PF04816">
    <property type="entry name" value="TrmK"/>
    <property type="match status" value="1"/>
</dbReference>
<reference evidence="2 3" key="1">
    <citation type="submission" date="2014-03" db="EMBL/GenBank/DDBJ databases">
        <authorList>
            <person name="Urmite Genomes U."/>
        </authorList>
    </citation>
    <scope>NUCLEOTIDE SEQUENCE [LARGE SCALE GENOMIC DNA]</scope>
    <source>
        <strain evidence="2 3">Vm-5</strain>
    </source>
</reference>
<gene>
    <name evidence="2" type="primary">trmK</name>
    <name evidence="2" type="ORF">BN990_01940</name>
</gene>
<keyword evidence="3" id="KW-1185">Reference proteome</keyword>
<reference evidence="3" key="2">
    <citation type="submission" date="2014-05" db="EMBL/GenBank/DDBJ databases">
        <title>Draft genome sequence of Virgibacillus massiliensis Vm-5.</title>
        <authorList>
            <person name="Khelaifia S."/>
            <person name="Croce O."/>
            <person name="Lagier J.C."/>
            <person name="Raoult D."/>
        </authorList>
    </citation>
    <scope>NUCLEOTIDE SEQUENCE [LARGE SCALE GENOMIC DNA]</scope>
    <source>
        <strain evidence="3">Vm-5</strain>
    </source>
</reference>
<dbReference type="RefSeq" id="WP_021291095.1">
    <property type="nucleotide sequence ID" value="NZ_BNER01000002.1"/>
</dbReference>
<evidence type="ECO:0000313" key="3">
    <source>
        <dbReference type="Proteomes" id="UP000028875"/>
    </source>
</evidence>
<dbReference type="PIRSF" id="PIRSF018637">
    <property type="entry name" value="TrmK"/>
    <property type="match status" value="1"/>
</dbReference>
<protein>
    <submittedName>
        <fullName evidence="2">tRNA (Adenine(22)-N(1))-methyltransferase</fullName>
    </submittedName>
</protein>
<dbReference type="InterPro" id="IPR029063">
    <property type="entry name" value="SAM-dependent_MTases_sf"/>
</dbReference>
<dbReference type="GO" id="GO:0160105">
    <property type="term" value="F:tRNA (adenine(22)-N1)-methyltransferase activity"/>
    <property type="evidence" value="ECO:0007669"/>
    <property type="project" value="InterPro"/>
</dbReference>
<dbReference type="Gene3D" id="3.40.50.150">
    <property type="entry name" value="Vaccinia Virus protein VP39"/>
    <property type="match status" value="1"/>
</dbReference>
<dbReference type="STRING" id="1462526.BN990_01940"/>
<organism evidence="2 3">
    <name type="scientific">Virgibacillus massiliensis</name>
    <dbReference type="NCBI Taxonomy" id="1462526"/>
    <lineage>
        <taxon>Bacteria</taxon>
        <taxon>Bacillati</taxon>
        <taxon>Bacillota</taxon>
        <taxon>Bacilli</taxon>
        <taxon>Bacillales</taxon>
        <taxon>Bacillaceae</taxon>
        <taxon>Virgibacillus</taxon>
    </lineage>
</organism>
<evidence type="ECO:0000313" key="2">
    <source>
        <dbReference type="EMBL" id="CDQ39634.1"/>
    </source>
</evidence>
<dbReference type="eggNOG" id="COG2384">
    <property type="taxonomic scope" value="Bacteria"/>
</dbReference>
<dbReference type="InterPro" id="IPR006901">
    <property type="entry name" value="TrmK"/>
</dbReference>
<name>A0A024QAW6_9BACI</name>
<evidence type="ECO:0000256" key="1">
    <source>
        <dbReference type="SAM" id="Coils"/>
    </source>
</evidence>
<dbReference type="AlphaFoldDB" id="A0A024QAW6"/>
<keyword evidence="2" id="KW-0808">Transferase</keyword>
<dbReference type="PANTHER" id="PTHR38451:SF1">
    <property type="entry name" value="TRNA (ADENINE(22)-N(1))-METHYLTRANSFERASE"/>
    <property type="match status" value="1"/>
</dbReference>
<dbReference type="EMBL" id="CCDP010000001">
    <property type="protein sequence ID" value="CDQ39634.1"/>
    <property type="molecule type" value="Genomic_DNA"/>
</dbReference>
<sequence length="241" mass="27196" precursor="true">MADVKLSKRLKRVASFLPKGAVFADIGSDHAYLPCYVCKNDQTAKAIAGEVNEGPYRSAVETVKSHNLEDQIDVRLGNGLHVLYHQEARQVVIAGMGGSLIKSILNEGKDKLEITDQIIAQPNVDARAVRIWLITNGYTITDEDLVEENGHFYEIIKSEWNANPSTPATLDEQQLLFGPILLLKKPYAFYKKWKAEAKKLERVIQQMKQAKQSDQLKINQFLQEKKWIAEVTNETNSIDKS</sequence>
<dbReference type="SUPFAM" id="SSF53335">
    <property type="entry name" value="S-adenosyl-L-methionine-dependent methyltransferases"/>
    <property type="match status" value="1"/>
</dbReference>
<comment type="caution">
    <text evidence="2">The sequence shown here is derived from an EMBL/GenBank/DDBJ whole genome shotgun (WGS) entry which is preliminary data.</text>
</comment>
<keyword evidence="1" id="KW-0175">Coiled coil</keyword>
<dbReference type="GO" id="GO:0032259">
    <property type="term" value="P:methylation"/>
    <property type="evidence" value="ECO:0007669"/>
    <property type="project" value="UniProtKB-KW"/>
</dbReference>
<dbReference type="Proteomes" id="UP000028875">
    <property type="component" value="Unassembled WGS sequence"/>
</dbReference>
<feature type="coiled-coil region" evidence="1">
    <location>
        <begin position="190"/>
        <end position="217"/>
    </location>
</feature>
<proteinExistence type="predicted"/>